<accession>R7TL54</accession>
<dbReference type="AlphaFoldDB" id="R7TL54"/>
<gene>
    <name evidence="8" type="ORF">CAPTEDRAFT_144794</name>
</gene>
<keyword evidence="4" id="KW-0479">Metal-binding</keyword>
<dbReference type="InterPro" id="IPR009050">
    <property type="entry name" value="Globin-like_sf"/>
</dbReference>
<evidence type="ECO:0000256" key="6">
    <source>
        <dbReference type="RuleBase" id="RU000356"/>
    </source>
</evidence>
<dbReference type="EnsemblMetazoa" id="CapteT144794">
    <property type="protein sequence ID" value="CapteP144794"/>
    <property type="gene ID" value="CapteG144794"/>
</dbReference>
<reference evidence="9" key="3">
    <citation type="submission" date="2015-06" db="UniProtKB">
        <authorList>
            <consortium name="EnsemblMetazoa"/>
        </authorList>
    </citation>
    <scope>IDENTIFICATION</scope>
</reference>
<dbReference type="SUPFAM" id="SSF46458">
    <property type="entry name" value="Globin-like"/>
    <property type="match status" value="1"/>
</dbReference>
<keyword evidence="10" id="KW-1185">Reference proteome</keyword>
<proteinExistence type="inferred from homology"/>
<dbReference type="HOGENOM" id="CLU_003827_13_0_1"/>
<dbReference type="Proteomes" id="UP000014760">
    <property type="component" value="Unassembled WGS sequence"/>
</dbReference>
<comment type="similarity">
    <text evidence="6">Belongs to the globin family.</text>
</comment>
<dbReference type="PANTHER" id="PTHR46458">
    <property type="entry name" value="BLR2807 PROTEIN"/>
    <property type="match status" value="1"/>
</dbReference>
<dbReference type="EMBL" id="AMQN01012211">
    <property type="status" value="NOT_ANNOTATED_CDS"/>
    <property type="molecule type" value="Genomic_DNA"/>
</dbReference>
<dbReference type="InterPro" id="IPR000971">
    <property type="entry name" value="Globin"/>
</dbReference>
<evidence type="ECO:0000256" key="2">
    <source>
        <dbReference type="ARBA" id="ARBA00022617"/>
    </source>
</evidence>
<dbReference type="Gene3D" id="1.10.490.10">
    <property type="entry name" value="Globins"/>
    <property type="match status" value="1"/>
</dbReference>
<reference evidence="10" key="1">
    <citation type="submission" date="2012-12" db="EMBL/GenBank/DDBJ databases">
        <authorList>
            <person name="Hellsten U."/>
            <person name="Grimwood J."/>
            <person name="Chapman J.A."/>
            <person name="Shapiro H."/>
            <person name="Aerts A."/>
            <person name="Otillar R.P."/>
            <person name="Terry A.Y."/>
            <person name="Boore J.L."/>
            <person name="Simakov O."/>
            <person name="Marletaz F."/>
            <person name="Cho S.-J."/>
            <person name="Edsinger-Gonzales E."/>
            <person name="Havlak P."/>
            <person name="Kuo D.-H."/>
            <person name="Larsson T."/>
            <person name="Lv J."/>
            <person name="Arendt D."/>
            <person name="Savage R."/>
            <person name="Osoegawa K."/>
            <person name="de Jong P."/>
            <person name="Lindberg D.R."/>
            <person name="Seaver E.C."/>
            <person name="Weisblat D.A."/>
            <person name="Putnam N.H."/>
            <person name="Grigoriev I.V."/>
            <person name="Rokhsar D.S."/>
        </authorList>
    </citation>
    <scope>NUCLEOTIDE SEQUENCE</scope>
    <source>
        <strain evidence="10">I ESC-2004</strain>
    </source>
</reference>
<evidence type="ECO:0000313" key="8">
    <source>
        <dbReference type="EMBL" id="ELT94578.1"/>
    </source>
</evidence>
<feature type="non-terminal residue" evidence="8">
    <location>
        <position position="1"/>
    </location>
</feature>
<protein>
    <recommendedName>
        <fullName evidence="7">Globin domain-containing protein</fullName>
    </recommendedName>
</protein>
<feature type="domain" description="Globin" evidence="7">
    <location>
        <begin position="1"/>
        <end position="156"/>
    </location>
</feature>
<dbReference type="OrthoDB" id="436496at2759"/>
<evidence type="ECO:0000256" key="1">
    <source>
        <dbReference type="ARBA" id="ARBA00022448"/>
    </source>
</evidence>
<dbReference type="PANTHER" id="PTHR46458:SF1">
    <property type="entry name" value="GEO09476P1"/>
    <property type="match status" value="1"/>
</dbReference>
<evidence type="ECO:0000313" key="10">
    <source>
        <dbReference type="Proteomes" id="UP000014760"/>
    </source>
</evidence>
<reference evidence="8 10" key="2">
    <citation type="journal article" date="2013" name="Nature">
        <title>Insights into bilaterian evolution from three spiralian genomes.</title>
        <authorList>
            <person name="Simakov O."/>
            <person name="Marletaz F."/>
            <person name="Cho S.J."/>
            <person name="Edsinger-Gonzales E."/>
            <person name="Havlak P."/>
            <person name="Hellsten U."/>
            <person name="Kuo D.H."/>
            <person name="Larsson T."/>
            <person name="Lv J."/>
            <person name="Arendt D."/>
            <person name="Savage R."/>
            <person name="Osoegawa K."/>
            <person name="de Jong P."/>
            <person name="Grimwood J."/>
            <person name="Chapman J.A."/>
            <person name="Shapiro H."/>
            <person name="Aerts A."/>
            <person name="Otillar R.P."/>
            <person name="Terry A.Y."/>
            <person name="Boore J.L."/>
            <person name="Grigoriev I.V."/>
            <person name="Lindberg D.R."/>
            <person name="Seaver E.C."/>
            <person name="Weisblat D.A."/>
            <person name="Putnam N.H."/>
            <person name="Rokhsar D.S."/>
        </authorList>
    </citation>
    <scope>NUCLEOTIDE SEQUENCE</scope>
    <source>
        <strain evidence="8 10">I ESC-2004</strain>
    </source>
</reference>
<keyword evidence="1 6" id="KW-0813">Transport</keyword>
<evidence type="ECO:0000256" key="4">
    <source>
        <dbReference type="ARBA" id="ARBA00022723"/>
    </source>
</evidence>
<dbReference type="PROSITE" id="PS01033">
    <property type="entry name" value="GLOBIN"/>
    <property type="match status" value="1"/>
</dbReference>
<dbReference type="GO" id="GO:0046872">
    <property type="term" value="F:metal ion binding"/>
    <property type="evidence" value="ECO:0007669"/>
    <property type="project" value="UniProtKB-KW"/>
</dbReference>
<keyword evidence="3 6" id="KW-0561">Oxygen transport</keyword>
<evidence type="ECO:0000259" key="7">
    <source>
        <dbReference type="PROSITE" id="PS01033"/>
    </source>
</evidence>
<evidence type="ECO:0000313" key="9">
    <source>
        <dbReference type="EnsemblMetazoa" id="CapteP144794"/>
    </source>
</evidence>
<evidence type="ECO:0000256" key="3">
    <source>
        <dbReference type="ARBA" id="ARBA00022621"/>
    </source>
</evidence>
<dbReference type="Pfam" id="PF00042">
    <property type="entry name" value="Globin"/>
    <property type="match status" value="1"/>
</dbReference>
<dbReference type="EMBL" id="KB309375">
    <property type="protein sequence ID" value="ELT94578.1"/>
    <property type="molecule type" value="Genomic_DNA"/>
</dbReference>
<sequence length="161" mass="18340">KLSAEHKTTIRDTWPLISHSLQDNGIVVFEKIFEVSPSIRTVFAASFGFPASPIPDAYELSRASNLRDHVTRFMQAVGWSVQHMDDLDTVTTVFVNLGKRHIHLKSLEPDFFRVFSGALMYVWRSTIGPDLFTAEVRGAWCKLFEFMLQHLAHGYNQAKQA</sequence>
<name>R7TL54_CAPTE</name>
<dbReference type="OMA" id="PEYFRFY"/>
<dbReference type="InterPro" id="IPR050532">
    <property type="entry name" value="Globin-like_OT"/>
</dbReference>
<evidence type="ECO:0000256" key="5">
    <source>
        <dbReference type="ARBA" id="ARBA00023004"/>
    </source>
</evidence>
<dbReference type="GO" id="GO:0005344">
    <property type="term" value="F:oxygen carrier activity"/>
    <property type="evidence" value="ECO:0007669"/>
    <property type="project" value="UniProtKB-KW"/>
</dbReference>
<keyword evidence="2 6" id="KW-0349">Heme</keyword>
<dbReference type="GO" id="GO:0019825">
    <property type="term" value="F:oxygen binding"/>
    <property type="evidence" value="ECO:0007669"/>
    <property type="project" value="InterPro"/>
</dbReference>
<dbReference type="CDD" id="cd01040">
    <property type="entry name" value="Mb-like"/>
    <property type="match status" value="1"/>
</dbReference>
<dbReference type="GO" id="GO:0020037">
    <property type="term" value="F:heme binding"/>
    <property type="evidence" value="ECO:0007669"/>
    <property type="project" value="InterPro"/>
</dbReference>
<keyword evidence="5" id="KW-0408">Iron</keyword>
<dbReference type="InterPro" id="IPR012292">
    <property type="entry name" value="Globin/Proto"/>
</dbReference>
<organism evidence="8">
    <name type="scientific">Capitella teleta</name>
    <name type="common">Polychaete worm</name>
    <dbReference type="NCBI Taxonomy" id="283909"/>
    <lineage>
        <taxon>Eukaryota</taxon>
        <taxon>Metazoa</taxon>
        <taxon>Spiralia</taxon>
        <taxon>Lophotrochozoa</taxon>
        <taxon>Annelida</taxon>
        <taxon>Polychaeta</taxon>
        <taxon>Sedentaria</taxon>
        <taxon>Scolecida</taxon>
        <taxon>Capitellidae</taxon>
        <taxon>Capitella</taxon>
    </lineage>
</organism>
<dbReference type="InterPro" id="IPR044399">
    <property type="entry name" value="Mb-like_M"/>
</dbReference>